<comment type="function">
    <text evidence="1">Required for ubiquinone (coenzyme Q) biosynthesis. Binds hydrophobic ubiquinone biosynthetic intermediates via its SCP2 domain and is essential for the stability of the Ubi complex. May constitute a docking platform where Ubi enzymes assemble and access their SCP2-bound polyprenyl substrates.</text>
</comment>
<accession>A0A418YJ88</accession>
<comment type="pathway">
    <text evidence="1">Cofactor biosynthesis; ubiquinone biosynthesis.</text>
</comment>
<keyword evidence="1" id="KW-0963">Cytoplasm</keyword>
<evidence type="ECO:0000256" key="1">
    <source>
        <dbReference type="HAMAP-Rule" id="MF_02215"/>
    </source>
</evidence>
<dbReference type="PANTHER" id="PTHR38693">
    <property type="entry name" value="UBIQUINONE BIOSYNTHESIS PROTEIN UBIJ"/>
    <property type="match status" value="1"/>
</dbReference>
<dbReference type="InterPro" id="IPR003033">
    <property type="entry name" value="SCP2_sterol-bd_dom"/>
</dbReference>
<evidence type="ECO:0000259" key="2">
    <source>
        <dbReference type="Pfam" id="PF02036"/>
    </source>
</evidence>
<dbReference type="AlphaFoldDB" id="A0A418YJ88"/>
<dbReference type="EMBL" id="QZCH01000002">
    <property type="protein sequence ID" value="RJG50708.1"/>
    <property type="molecule type" value="Genomic_DNA"/>
</dbReference>
<name>A0A418YJ88_9GAMM</name>
<comment type="subcellular location">
    <subcellularLocation>
        <location evidence="1">Cytoplasm</location>
    </subcellularLocation>
</comment>
<dbReference type="Pfam" id="PF02036">
    <property type="entry name" value="SCP2"/>
    <property type="match status" value="1"/>
</dbReference>
<protein>
    <recommendedName>
        <fullName evidence="1">Ubiquinone biosynthesis accessory factor UbiJ</fullName>
    </recommendedName>
</protein>
<feature type="domain" description="SCP2" evidence="2">
    <location>
        <begin position="13"/>
        <end position="110"/>
    </location>
</feature>
<dbReference type="GO" id="GO:0005737">
    <property type="term" value="C:cytoplasm"/>
    <property type="evidence" value="ECO:0007669"/>
    <property type="project" value="UniProtKB-SubCell"/>
</dbReference>
<dbReference type="HAMAP" id="MF_02215">
    <property type="entry name" value="UbiJ"/>
    <property type="match status" value="1"/>
</dbReference>
<dbReference type="InterPro" id="IPR036527">
    <property type="entry name" value="SCP2_sterol-bd_dom_sf"/>
</dbReference>
<dbReference type="GO" id="GO:0006744">
    <property type="term" value="P:ubiquinone biosynthetic process"/>
    <property type="evidence" value="ECO:0007669"/>
    <property type="project" value="UniProtKB-UniRule"/>
</dbReference>
<evidence type="ECO:0000313" key="4">
    <source>
        <dbReference type="Proteomes" id="UP000283255"/>
    </source>
</evidence>
<dbReference type="Proteomes" id="UP000283255">
    <property type="component" value="Unassembled WGS sequence"/>
</dbReference>
<proteinExistence type="inferred from homology"/>
<reference evidence="3 4" key="1">
    <citation type="submission" date="2018-09" db="EMBL/GenBank/DDBJ databases">
        <authorList>
            <person name="Wang F."/>
        </authorList>
    </citation>
    <scope>NUCLEOTIDE SEQUENCE [LARGE SCALE GENOMIC DNA]</scope>
    <source>
        <strain evidence="3 4">PLHSC7-2</strain>
    </source>
</reference>
<evidence type="ECO:0000313" key="3">
    <source>
        <dbReference type="EMBL" id="RJG50708.1"/>
    </source>
</evidence>
<gene>
    <name evidence="1" type="primary">ubiJ</name>
    <name evidence="3" type="ORF">D1Z90_02915</name>
</gene>
<comment type="caution">
    <text evidence="3">The sequence shown here is derived from an EMBL/GenBank/DDBJ whole genome shotgun (WGS) entry which is preliminary data.</text>
</comment>
<reference evidence="3 4" key="2">
    <citation type="submission" date="2019-01" db="EMBL/GenBank/DDBJ databases">
        <title>Motilimonas pumilus sp. nov., isolated from the gut of sea cucumber (Apostichopus japonicus).</title>
        <authorList>
            <person name="Wang F.-Q."/>
            <person name="Ren L.-H."/>
            <person name="Lin Y.-W."/>
            <person name="Sun G.-H."/>
            <person name="Du Z.-J."/>
            <person name="Zhao J.-X."/>
            <person name="Liu X.-J."/>
            <person name="Liu L.-J."/>
        </authorList>
    </citation>
    <scope>NUCLEOTIDE SEQUENCE [LARGE SCALE GENOMIC DNA]</scope>
    <source>
        <strain evidence="3 4">PLHSC7-2</strain>
    </source>
</reference>
<dbReference type="Gene3D" id="3.30.1050.10">
    <property type="entry name" value="SCP2 sterol-binding domain"/>
    <property type="match status" value="1"/>
</dbReference>
<dbReference type="SUPFAM" id="SSF55718">
    <property type="entry name" value="SCP-like"/>
    <property type="match status" value="1"/>
</dbReference>
<comment type="similarity">
    <text evidence="1">Belongs to the UbiJ family.</text>
</comment>
<sequence length="201" mass="22501">MLNLLSAGIETGINTLQKWDQQGANRRQRLAGRVFSMELKELAQPFFFVVSAQQVDVLGRFEGNPDVAVKLSVSALEDLKDSGKTTQLIKQDKLEVEGDIQLLQQFAELLTEMEIDWEEELSHYVGDVVAHKLCYGAKQLKQGAQKQACRLQGNLAEIITEEYRLAPGPLEVAHFCDEVSVLAEQLQALEMRLAKLEPSCE</sequence>
<dbReference type="UniPathway" id="UPA00232"/>
<dbReference type="PANTHER" id="PTHR38693:SF1">
    <property type="entry name" value="UBIQUINONE BIOSYNTHESIS ACCESSORY FACTOR UBIJ"/>
    <property type="match status" value="1"/>
</dbReference>
<dbReference type="OrthoDB" id="5801225at2"/>
<dbReference type="InterPro" id="IPR038989">
    <property type="entry name" value="UbiJ"/>
</dbReference>
<keyword evidence="1" id="KW-0831">Ubiquinone biosynthesis</keyword>
<keyword evidence="4" id="KW-1185">Reference proteome</keyword>
<organism evidence="3 4">
    <name type="scientific">Motilimonas pumila</name>
    <dbReference type="NCBI Taxonomy" id="2303987"/>
    <lineage>
        <taxon>Bacteria</taxon>
        <taxon>Pseudomonadati</taxon>
        <taxon>Pseudomonadota</taxon>
        <taxon>Gammaproteobacteria</taxon>
        <taxon>Alteromonadales</taxon>
        <taxon>Alteromonadales genera incertae sedis</taxon>
        <taxon>Motilimonas</taxon>
    </lineage>
</organism>